<evidence type="ECO:0000256" key="6">
    <source>
        <dbReference type="ARBA" id="ARBA00023136"/>
    </source>
</evidence>
<evidence type="ECO:0000256" key="7">
    <source>
        <dbReference type="SAM" id="SignalP"/>
    </source>
</evidence>
<evidence type="ECO:0000313" key="8">
    <source>
        <dbReference type="EMBL" id="SBS76697.1"/>
    </source>
</evidence>
<evidence type="ECO:0000256" key="5">
    <source>
        <dbReference type="ARBA" id="ARBA00022989"/>
    </source>
</evidence>
<gene>
    <name evidence="8" type="ORF">MHPYR_350039</name>
</gene>
<dbReference type="Pfam" id="PF05423">
    <property type="entry name" value="Mycobact_memb"/>
    <property type="match status" value="1"/>
</dbReference>
<sequence length="190" mass="19757">MSDKKRRQRLVQWPRVALTTAGVLVAASATTLVVRTGDAATTTPEFGDATPTRTVVAIPAPRTSTPAPAPVTVTVPGLPVETPVLVPPPNAPAAAPMAQASVDPAEIVYTVAGNQRPDDSVTITYADETGALRTSENVSLPWRMTVIPTVPVNYVTASSNGSQLNCWITDARGVTVAAQTDNAISATCNR</sequence>
<keyword evidence="7" id="KW-0732">Signal</keyword>
<feature type="chain" id="PRO_5039715271" description="MmpS3 protein" evidence="7">
    <location>
        <begin position="27"/>
        <end position="190"/>
    </location>
</feature>
<reference evidence="8" key="1">
    <citation type="submission" date="2016-03" db="EMBL/GenBank/DDBJ databases">
        <authorList>
            <person name="Ploux O."/>
        </authorList>
    </citation>
    <scope>NUCLEOTIDE SEQUENCE</scope>
    <source>
        <strain evidence="8">UC10</strain>
    </source>
</reference>
<comment type="subcellular location">
    <subcellularLocation>
        <location evidence="1">Cell membrane</location>
    </subcellularLocation>
</comment>
<dbReference type="GO" id="GO:0005886">
    <property type="term" value="C:plasma membrane"/>
    <property type="evidence" value="ECO:0007669"/>
    <property type="project" value="UniProtKB-SubCell"/>
</dbReference>
<accession>A0A1Y5PDC2</accession>
<keyword evidence="5" id="KW-1133">Transmembrane helix</keyword>
<evidence type="ECO:0008006" key="9">
    <source>
        <dbReference type="Google" id="ProtNLM"/>
    </source>
</evidence>
<evidence type="ECO:0000256" key="2">
    <source>
        <dbReference type="ARBA" id="ARBA00007531"/>
    </source>
</evidence>
<dbReference type="AlphaFoldDB" id="A0A1Y5PDC2"/>
<organism evidence="8">
    <name type="scientific">uncultured Mycobacterium sp</name>
    <dbReference type="NCBI Taxonomy" id="171292"/>
    <lineage>
        <taxon>Bacteria</taxon>
        <taxon>Bacillati</taxon>
        <taxon>Actinomycetota</taxon>
        <taxon>Actinomycetes</taxon>
        <taxon>Mycobacteriales</taxon>
        <taxon>Mycobacteriaceae</taxon>
        <taxon>Mycobacterium</taxon>
        <taxon>environmental samples</taxon>
    </lineage>
</organism>
<protein>
    <recommendedName>
        <fullName evidence="9">MmpS3 protein</fullName>
    </recommendedName>
</protein>
<evidence type="ECO:0000256" key="1">
    <source>
        <dbReference type="ARBA" id="ARBA00004236"/>
    </source>
</evidence>
<keyword evidence="3" id="KW-1003">Cell membrane</keyword>
<keyword evidence="6" id="KW-0472">Membrane</keyword>
<evidence type="ECO:0000256" key="3">
    <source>
        <dbReference type="ARBA" id="ARBA00022475"/>
    </source>
</evidence>
<feature type="signal peptide" evidence="7">
    <location>
        <begin position="1"/>
        <end position="26"/>
    </location>
</feature>
<evidence type="ECO:0000256" key="4">
    <source>
        <dbReference type="ARBA" id="ARBA00022692"/>
    </source>
</evidence>
<dbReference type="EMBL" id="FLQS01000029">
    <property type="protein sequence ID" value="SBS76697.1"/>
    <property type="molecule type" value="Genomic_DNA"/>
</dbReference>
<comment type="similarity">
    <text evidence="2">Belongs to the MmpS family.</text>
</comment>
<dbReference type="Gene3D" id="2.60.40.2880">
    <property type="entry name" value="MmpS1-5, C-terminal soluble domain"/>
    <property type="match status" value="1"/>
</dbReference>
<proteinExistence type="inferred from homology"/>
<dbReference type="InterPro" id="IPR008693">
    <property type="entry name" value="MmpS"/>
</dbReference>
<keyword evidence="4" id="KW-0812">Transmembrane</keyword>
<dbReference type="InterPro" id="IPR038468">
    <property type="entry name" value="MmpS_C"/>
</dbReference>
<name>A0A1Y5PDC2_9MYCO</name>